<feature type="region of interest" description="Disordered" evidence="1">
    <location>
        <begin position="1"/>
        <end position="58"/>
    </location>
</feature>
<gene>
    <name evidence="3" type="ORF">AK830_g8317</name>
</gene>
<feature type="domain" description="Mmc1 C-terminal" evidence="2">
    <location>
        <begin position="425"/>
        <end position="631"/>
    </location>
</feature>
<proteinExistence type="predicted"/>
<evidence type="ECO:0000256" key="1">
    <source>
        <dbReference type="SAM" id="MobiDB-lite"/>
    </source>
</evidence>
<dbReference type="STRING" id="78410.A0A0P7AXS6"/>
<feature type="compositionally biased region" description="Gly residues" evidence="1">
    <location>
        <begin position="1"/>
        <end position="12"/>
    </location>
</feature>
<evidence type="ECO:0000259" key="2">
    <source>
        <dbReference type="Pfam" id="PF23868"/>
    </source>
</evidence>
<dbReference type="PANTHER" id="PTHR38644">
    <property type="entry name" value="EXPRESSED PROTEIN"/>
    <property type="match status" value="1"/>
</dbReference>
<organism evidence="3 4">
    <name type="scientific">Neonectria ditissima</name>
    <dbReference type="NCBI Taxonomy" id="78410"/>
    <lineage>
        <taxon>Eukaryota</taxon>
        <taxon>Fungi</taxon>
        <taxon>Dikarya</taxon>
        <taxon>Ascomycota</taxon>
        <taxon>Pezizomycotina</taxon>
        <taxon>Sordariomycetes</taxon>
        <taxon>Hypocreomycetidae</taxon>
        <taxon>Hypocreales</taxon>
        <taxon>Nectriaceae</taxon>
        <taxon>Neonectria</taxon>
    </lineage>
</organism>
<dbReference type="InterPro" id="IPR056196">
    <property type="entry name" value="Mmc1_C"/>
</dbReference>
<accession>A0A0P7AXS6</accession>
<sequence length="678" mass="73670">MGGKSVTGGNGELGQAAPGFAGPFPAQDIGALSQARPMNSASATHQQMSSRRSGLPRAGSVRALLRPQKPNGLSICPFCSIAPAARARPRSRRDVISRRFQSTTPATSNARAELEQALLDLQKHAPSFVNFSRLQLALQGLRQTTGLESVRVAILGLADGSDAGTTAKNVLRVLLADPLQDEEEWERQLKHHDPKNPLIVRIGPVVDEQGGLTISKTSLLSEVHISSVDWNGYNLEILFMQVQMPTRNTGDISALGVEDALLVPTVNIPSAENRVTPVTTPVHKSILVADGFMGAVNLTAFPILEGKESILTAIDLKGLTKDQIEAPFEVFDVSLAEKGVGLFRQGPEHAMEYNHLVSESNISALSTWLKSGISPSDKSTKPAVRRLIASLLQNALATVQTAESRKLSEALSSTTSSSVASKGLNEGLSVWAQKAHAELQEELDLAFTGHRWRKLGWWQLFWRVDDVAMLTNEMLSQRFLPTAEQELVYLTGQIAEFVRKTPKYPQPASASDPEPVLKRLGSEELAPMALVPRASALPKWPGHIAFTRRYLQNETIPALQALAQRLVLQSLGTSGVTTSLAALLYVSSFSSTVFEAGAVAALGIMWSLSRLQKKWEAAREFWEGEVREEGRKAVRGAEESVADVLDGKTEKVSVERTEELVKVRQMVAKAEDALARMK</sequence>
<reference evidence="3 4" key="1">
    <citation type="submission" date="2015-09" db="EMBL/GenBank/DDBJ databases">
        <title>Draft genome of a European isolate of the apple canker pathogen Neonectria ditissima.</title>
        <authorList>
            <person name="Gomez-Cortecero A."/>
            <person name="Harrison R.J."/>
            <person name="Armitage A.D."/>
        </authorList>
    </citation>
    <scope>NUCLEOTIDE SEQUENCE [LARGE SCALE GENOMIC DNA]</scope>
    <source>
        <strain evidence="3 4">R09/05</strain>
    </source>
</reference>
<evidence type="ECO:0000313" key="3">
    <source>
        <dbReference type="EMBL" id="KPM38259.1"/>
    </source>
</evidence>
<dbReference type="OrthoDB" id="5319015at2759"/>
<dbReference type="Pfam" id="PF23868">
    <property type="entry name" value="Mmc1_C"/>
    <property type="match status" value="1"/>
</dbReference>
<dbReference type="AlphaFoldDB" id="A0A0P7AXS6"/>
<protein>
    <recommendedName>
        <fullName evidence="2">Mmc1 C-terminal domain-containing protein</fullName>
    </recommendedName>
</protein>
<dbReference type="EMBL" id="LKCW01000139">
    <property type="protein sequence ID" value="KPM38259.1"/>
    <property type="molecule type" value="Genomic_DNA"/>
</dbReference>
<dbReference type="Proteomes" id="UP000050424">
    <property type="component" value="Unassembled WGS sequence"/>
</dbReference>
<feature type="compositionally biased region" description="Low complexity" evidence="1">
    <location>
        <begin position="14"/>
        <end position="27"/>
    </location>
</feature>
<comment type="caution">
    <text evidence="3">The sequence shown here is derived from an EMBL/GenBank/DDBJ whole genome shotgun (WGS) entry which is preliminary data.</text>
</comment>
<feature type="compositionally biased region" description="Polar residues" evidence="1">
    <location>
        <begin position="36"/>
        <end position="52"/>
    </location>
</feature>
<dbReference type="Pfam" id="PF23867">
    <property type="entry name" value="Mmc1_N"/>
    <property type="match status" value="1"/>
</dbReference>
<name>A0A0P7AXS6_9HYPO</name>
<evidence type="ECO:0000313" key="4">
    <source>
        <dbReference type="Proteomes" id="UP000050424"/>
    </source>
</evidence>
<dbReference type="PANTHER" id="PTHR38644:SF1">
    <property type="entry name" value="EXPRESSED PROTEIN"/>
    <property type="match status" value="1"/>
</dbReference>
<keyword evidence="4" id="KW-1185">Reference proteome</keyword>